<proteinExistence type="predicted"/>
<dbReference type="AlphaFoldDB" id="A0A0A7LD85"/>
<dbReference type="RefSeq" id="WP_048112924.1">
    <property type="nucleotide sequence ID" value="NZ_CP010070.1"/>
</dbReference>
<evidence type="ECO:0000313" key="2">
    <source>
        <dbReference type="Proteomes" id="UP000030787"/>
    </source>
</evidence>
<evidence type="ECO:0000313" key="1">
    <source>
        <dbReference type="EMBL" id="AIZ56968.1"/>
    </source>
</evidence>
<accession>A0A0A7LD85</accession>
<dbReference type="HOGENOM" id="CLU_116217_0_0_2"/>
<dbReference type="OrthoDB" id="76396at2157"/>
<gene>
    <name evidence="1" type="ORF">Mpt1_c11010</name>
</gene>
<dbReference type="Proteomes" id="UP000030787">
    <property type="component" value="Chromosome"/>
</dbReference>
<name>A0A0A7LD85_9ARCH</name>
<keyword evidence="2" id="KW-1185">Reference proteome</keyword>
<protein>
    <submittedName>
        <fullName evidence="1">Uncharacterized protein</fullName>
    </submittedName>
</protein>
<dbReference type="KEGG" id="mear:Mpt1_c11010"/>
<dbReference type="GeneID" id="24818763"/>
<sequence length="158" mass="17691">MAKKTYNEKLNHSGDLPKIEDLSYKPDAAKLMGGTRMLIAAPIQYNDLMAKIQEGKLITTDLIRAELASRAGADTTCPLTAGIFINVCAHASEERNDNKIPWWRTLKSKGELNEKYPGGIDHQKLLLEAEGHVIVQKGKRYFVRDYEDNLVDSAAFRS</sequence>
<reference evidence="1 2" key="1">
    <citation type="journal article" date="2014" name="Appl. Environ. Microbiol.">
        <title>Comparative Genome Analysis of 'Candidatus Methanoplasma termitum' Indicates a New Mode of Energy Metabolism in the Seventh Order of Methanogens.</title>
        <authorList>
            <person name="Lang K."/>
            <person name="Schuldes J."/>
            <person name="Klingl A."/>
            <person name="Poehlein A."/>
            <person name="Daniel R."/>
            <person name="Brune A."/>
        </authorList>
    </citation>
    <scope>NUCLEOTIDE SEQUENCE [LARGE SCALE GENOMIC DNA]</scope>
    <source>
        <strain evidence="2">Mpt1</strain>
    </source>
</reference>
<dbReference type="STRING" id="1577791.Mpt1_c11010"/>
<dbReference type="Gene3D" id="1.10.10.10">
    <property type="entry name" value="Winged helix-like DNA-binding domain superfamily/Winged helix DNA-binding domain"/>
    <property type="match status" value="1"/>
</dbReference>
<organism evidence="1 2">
    <name type="scientific">Candidatus Methanoplasma termitum</name>
    <dbReference type="NCBI Taxonomy" id="1577791"/>
    <lineage>
        <taxon>Archaea</taxon>
        <taxon>Methanobacteriati</taxon>
        <taxon>Thermoplasmatota</taxon>
        <taxon>Thermoplasmata</taxon>
        <taxon>Methanomassiliicoccales</taxon>
        <taxon>Methanomassiliicoccaceae</taxon>
        <taxon>Candidatus Methanoplasma</taxon>
    </lineage>
</organism>
<dbReference type="EMBL" id="CP010070">
    <property type="protein sequence ID" value="AIZ56968.1"/>
    <property type="molecule type" value="Genomic_DNA"/>
</dbReference>
<dbReference type="InterPro" id="IPR036388">
    <property type="entry name" value="WH-like_DNA-bd_sf"/>
</dbReference>